<dbReference type="PATRIC" id="fig|1032488.3.peg.1953"/>
<keyword evidence="2" id="KW-1185">Reference proteome</keyword>
<reference evidence="1 2" key="1">
    <citation type="submission" date="2011-05" db="EMBL/GenBank/DDBJ databases">
        <authorList>
            <person name="Muzny D."/>
            <person name="Qin X."/>
            <person name="Deng J."/>
            <person name="Jiang H."/>
            <person name="Liu Y."/>
            <person name="Qu J."/>
            <person name="Song X.-Z."/>
            <person name="Zhang L."/>
            <person name="Thornton R."/>
            <person name="Coyle M."/>
            <person name="Francisco L."/>
            <person name="Jackson L."/>
            <person name="Javaid M."/>
            <person name="Korchina V."/>
            <person name="Kovar C."/>
            <person name="Mata R."/>
            <person name="Mathew T."/>
            <person name="Ngo R."/>
            <person name="Nguyen L."/>
            <person name="Nguyen N."/>
            <person name="Okwuonu G."/>
            <person name="Ongeri F."/>
            <person name="Pham C."/>
            <person name="Simmons D."/>
            <person name="Wilczek-Boney K."/>
            <person name="Hale W."/>
            <person name="Jakkamsetti A."/>
            <person name="Pham P."/>
            <person name="Ruth R."/>
            <person name="San Lucas F."/>
            <person name="Warren J."/>
            <person name="Zhang J."/>
            <person name="Zhao Z."/>
            <person name="Zhou C."/>
            <person name="Zhu D."/>
            <person name="Lee S."/>
            <person name="Bess C."/>
            <person name="Blankenburg K."/>
            <person name="Forbes L."/>
            <person name="Fu Q."/>
            <person name="Gubbala S."/>
            <person name="Hirani K."/>
            <person name="Jayaseelan J.C."/>
            <person name="Lara F."/>
            <person name="Munidasa M."/>
            <person name="Palculict T."/>
            <person name="Patil S."/>
            <person name="Pu L.-L."/>
            <person name="Saada N."/>
            <person name="Tang L."/>
            <person name="Weissenberger G."/>
            <person name="Zhu Y."/>
            <person name="Hemphill L."/>
            <person name="Shang Y."/>
            <person name="Youmans B."/>
            <person name="Ayvaz T."/>
            <person name="Ross M."/>
            <person name="Santibanez J."/>
            <person name="Aqrawi P."/>
            <person name="Gross S."/>
            <person name="Joshi V."/>
            <person name="Fowler G."/>
            <person name="Nazareth L."/>
            <person name="Reid J."/>
            <person name="Worley K."/>
            <person name="Petrosino J."/>
            <person name="Highlander S."/>
            <person name="Gibbs R."/>
        </authorList>
    </citation>
    <scope>NUCLEOTIDE SEQUENCE [LARGE SCALE GENOMIC DNA]</scope>
    <source>
        <strain evidence="1 2">871</strain>
    </source>
</reference>
<organism evidence="1 2">
    <name type="scientific">Neisseria shayeganii 871</name>
    <dbReference type="NCBI Taxonomy" id="1032488"/>
    <lineage>
        <taxon>Bacteria</taxon>
        <taxon>Pseudomonadati</taxon>
        <taxon>Pseudomonadota</taxon>
        <taxon>Betaproteobacteria</taxon>
        <taxon>Neisseriales</taxon>
        <taxon>Neisseriaceae</taxon>
        <taxon>Neisseria</taxon>
    </lineage>
</organism>
<dbReference type="STRING" id="1032488.HMPREF9371_2058"/>
<accession>G4CKB8</accession>
<protein>
    <submittedName>
        <fullName evidence="1">Uncharacterized protein</fullName>
    </submittedName>
</protein>
<proteinExistence type="predicted"/>
<name>G4CKB8_9NEIS</name>
<dbReference type="HOGENOM" id="CLU_1359202_0_0_4"/>
<evidence type="ECO:0000313" key="2">
    <source>
        <dbReference type="Proteomes" id="UP000003019"/>
    </source>
</evidence>
<dbReference type="EMBL" id="AGAY01000071">
    <property type="protein sequence ID" value="EGY51709.1"/>
    <property type="molecule type" value="Genomic_DNA"/>
</dbReference>
<dbReference type="Proteomes" id="UP000003019">
    <property type="component" value="Unassembled WGS sequence"/>
</dbReference>
<evidence type="ECO:0000313" key="1">
    <source>
        <dbReference type="EMBL" id="EGY51709.1"/>
    </source>
</evidence>
<sequence length="201" mass="22843">MAVAPLAACEKQKTIEEVVAEAKENELKRYRESIELLSDSAQLHGILAALAERPELKDAQFGPVDALNFDFYMNKITVNIRSSRAEKLAGYTYLLDEKTWSEPVPVQVFGGRDQDMVKLADWDAVKPDLDPILKQAHDLFTQPPVPADDMPKGILNVQYEPESRTYIVRSQLSEKTKNSYLIWFDDKGQISKKQDSRGVWK</sequence>
<dbReference type="AlphaFoldDB" id="G4CKB8"/>
<comment type="caution">
    <text evidence="1">The sequence shown here is derived from an EMBL/GenBank/DDBJ whole genome shotgun (WGS) entry which is preliminary data.</text>
</comment>
<gene>
    <name evidence="1" type="ORF">HMPREF9371_2058</name>
</gene>